<dbReference type="Gene3D" id="1.20.120.620">
    <property type="entry name" value="Backbone structure of the membrane domain of e. Coli histidine kinase receptor kdpd"/>
    <property type="match status" value="1"/>
</dbReference>
<protein>
    <recommendedName>
        <fullName evidence="3">histidine kinase</fullName>
        <ecNumber evidence="3">2.7.13.3</ecNumber>
    </recommendedName>
</protein>
<comment type="subcellular location">
    <subcellularLocation>
        <location evidence="2">Membrane</location>
        <topology evidence="2">Multi-pass membrane protein</topology>
    </subcellularLocation>
</comment>
<dbReference type="GO" id="GO:0005524">
    <property type="term" value="F:ATP binding"/>
    <property type="evidence" value="ECO:0007669"/>
    <property type="project" value="UniProtKB-KW"/>
</dbReference>
<dbReference type="InterPro" id="IPR013656">
    <property type="entry name" value="PAS_4"/>
</dbReference>
<dbReference type="Pfam" id="PF00989">
    <property type="entry name" value="PAS"/>
    <property type="match status" value="2"/>
</dbReference>
<evidence type="ECO:0000313" key="18">
    <source>
        <dbReference type="Proteomes" id="UP000319836"/>
    </source>
</evidence>
<dbReference type="Pfam" id="PF02518">
    <property type="entry name" value="HATPase_c"/>
    <property type="match status" value="1"/>
</dbReference>
<dbReference type="SUPFAM" id="SSF55785">
    <property type="entry name" value="PYP-like sensor domain (PAS domain)"/>
    <property type="match status" value="3"/>
</dbReference>
<accession>A0A538U0W3</accession>
<dbReference type="SMART" id="SM00387">
    <property type="entry name" value="HATPase_c"/>
    <property type="match status" value="1"/>
</dbReference>
<comment type="catalytic activity">
    <reaction evidence="1">
        <text>ATP + protein L-histidine = ADP + protein N-phospho-L-histidine.</text>
        <dbReference type="EC" id="2.7.13.3"/>
    </reaction>
</comment>
<evidence type="ECO:0000256" key="9">
    <source>
        <dbReference type="ARBA" id="ARBA00022840"/>
    </source>
</evidence>
<dbReference type="Proteomes" id="UP000319836">
    <property type="component" value="Unassembled WGS sequence"/>
</dbReference>
<feature type="domain" description="PAS" evidence="15">
    <location>
        <begin position="380"/>
        <end position="419"/>
    </location>
</feature>
<dbReference type="InterPro" id="IPR005467">
    <property type="entry name" value="His_kinase_dom"/>
</dbReference>
<dbReference type="InterPro" id="IPR050736">
    <property type="entry name" value="Sensor_HK_Regulatory"/>
</dbReference>
<evidence type="ECO:0000256" key="5">
    <source>
        <dbReference type="ARBA" id="ARBA00022679"/>
    </source>
</evidence>
<name>A0A538U0W3_UNCEI</name>
<keyword evidence="8" id="KW-0418">Kinase</keyword>
<keyword evidence="6 13" id="KW-0812">Transmembrane</keyword>
<evidence type="ECO:0000259" key="14">
    <source>
        <dbReference type="PROSITE" id="PS50109"/>
    </source>
</evidence>
<dbReference type="Pfam" id="PF08448">
    <property type="entry name" value="PAS_4"/>
    <property type="match status" value="1"/>
</dbReference>
<dbReference type="GO" id="GO:0016020">
    <property type="term" value="C:membrane"/>
    <property type="evidence" value="ECO:0007669"/>
    <property type="project" value="UniProtKB-SubCell"/>
</dbReference>
<dbReference type="SMART" id="SM00086">
    <property type="entry name" value="PAC"/>
    <property type="match status" value="3"/>
</dbReference>
<dbReference type="PANTHER" id="PTHR43711">
    <property type="entry name" value="TWO-COMPONENT HISTIDINE KINASE"/>
    <property type="match status" value="1"/>
</dbReference>
<dbReference type="InterPro" id="IPR038318">
    <property type="entry name" value="KdpD_sf"/>
</dbReference>
<dbReference type="Pfam" id="PF13493">
    <property type="entry name" value="DUF4118"/>
    <property type="match status" value="1"/>
</dbReference>
<evidence type="ECO:0000256" key="4">
    <source>
        <dbReference type="ARBA" id="ARBA00022553"/>
    </source>
</evidence>
<evidence type="ECO:0000259" key="16">
    <source>
        <dbReference type="PROSITE" id="PS50113"/>
    </source>
</evidence>
<evidence type="ECO:0000256" key="2">
    <source>
        <dbReference type="ARBA" id="ARBA00004141"/>
    </source>
</evidence>
<evidence type="ECO:0000256" key="11">
    <source>
        <dbReference type="ARBA" id="ARBA00023012"/>
    </source>
</evidence>
<comment type="caution">
    <text evidence="17">The sequence shown here is derived from an EMBL/GenBank/DDBJ whole genome shotgun (WGS) entry which is preliminary data.</text>
</comment>
<evidence type="ECO:0000256" key="6">
    <source>
        <dbReference type="ARBA" id="ARBA00022692"/>
    </source>
</evidence>
<dbReference type="InterPro" id="IPR000014">
    <property type="entry name" value="PAS"/>
</dbReference>
<dbReference type="Pfam" id="PF00512">
    <property type="entry name" value="HisKA"/>
    <property type="match status" value="1"/>
</dbReference>
<dbReference type="Gene3D" id="1.10.287.130">
    <property type="match status" value="1"/>
</dbReference>
<dbReference type="PROSITE" id="PS50109">
    <property type="entry name" value="HIS_KIN"/>
    <property type="match status" value="1"/>
</dbReference>
<evidence type="ECO:0000256" key="1">
    <source>
        <dbReference type="ARBA" id="ARBA00000085"/>
    </source>
</evidence>
<dbReference type="InterPro" id="IPR003594">
    <property type="entry name" value="HATPase_dom"/>
</dbReference>
<proteinExistence type="predicted"/>
<dbReference type="InterPro" id="IPR004358">
    <property type="entry name" value="Sig_transdc_His_kin-like_C"/>
</dbReference>
<keyword evidence="10 13" id="KW-1133">Transmembrane helix</keyword>
<feature type="domain" description="PAC" evidence="16">
    <location>
        <begin position="424"/>
        <end position="476"/>
    </location>
</feature>
<keyword evidence="11" id="KW-0902">Two-component regulatory system</keyword>
<evidence type="ECO:0000256" key="10">
    <source>
        <dbReference type="ARBA" id="ARBA00022989"/>
    </source>
</evidence>
<dbReference type="PANTHER" id="PTHR43711:SF1">
    <property type="entry name" value="HISTIDINE KINASE 1"/>
    <property type="match status" value="1"/>
</dbReference>
<dbReference type="Gene3D" id="3.30.565.10">
    <property type="entry name" value="Histidine kinase-like ATPase, C-terminal domain"/>
    <property type="match status" value="1"/>
</dbReference>
<dbReference type="SUPFAM" id="SSF47384">
    <property type="entry name" value="Homodimeric domain of signal transducing histidine kinase"/>
    <property type="match status" value="1"/>
</dbReference>
<evidence type="ECO:0000256" key="12">
    <source>
        <dbReference type="ARBA" id="ARBA00023136"/>
    </source>
</evidence>
<keyword evidence="12 13" id="KW-0472">Membrane</keyword>
<keyword evidence="4" id="KW-0597">Phosphoprotein</keyword>
<dbReference type="PROSITE" id="PS50113">
    <property type="entry name" value="PAC"/>
    <property type="match status" value="3"/>
</dbReference>
<dbReference type="SMART" id="SM00388">
    <property type="entry name" value="HisKA"/>
    <property type="match status" value="1"/>
</dbReference>
<dbReference type="GO" id="GO:0000155">
    <property type="term" value="F:phosphorelay sensor kinase activity"/>
    <property type="evidence" value="ECO:0007669"/>
    <property type="project" value="InterPro"/>
</dbReference>
<dbReference type="EMBL" id="VBPA01000288">
    <property type="protein sequence ID" value="TMQ69546.1"/>
    <property type="molecule type" value="Genomic_DNA"/>
</dbReference>
<dbReference type="InterPro" id="IPR035965">
    <property type="entry name" value="PAS-like_dom_sf"/>
</dbReference>
<feature type="domain" description="Histidine kinase" evidence="14">
    <location>
        <begin position="508"/>
        <end position="706"/>
    </location>
</feature>
<organism evidence="17 18">
    <name type="scientific">Eiseniibacteriota bacterium</name>
    <dbReference type="NCBI Taxonomy" id="2212470"/>
    <lineage>
        <taxon>Bacteria</taxon>
        <taxon>Candidatus Eiseniibacteriota</taxon>
    </lineage>
</organism>
<dbReference type="InterPro" id="IPR000700">
    <property type="entry name" value="PAS-assoc_C"/>
</dbReference>
<dbReference type="PROSITE" id="PS50112">
    <property type="entry name" value="PAS"/>
    <property type="match status" value="3"/>
</dbReference>
<dbReference type="InterPro" id="IPR025201">
    <property type="entry name" value="KdpD_TM"/>
</dbReference>
<reference evidence="17 18" key="1">
    <citation type="journal article" date="2019" name="Nat. Microbiol.">
        <title>Mediterranean grassland soil C-N compound turnover is dependent on rainfall and depth, and is mediated by genomically divergent microorganisms.</title>
        <authorList>
            <person name="Diamond S."/>
            <person name="Andeer P.F."/>
            <person name="Li Z."/>
            <person name="Crits-Christoph A."/>
            <person name="Burstein D."/>
            <person name="Anantharaman K."/>
            <person name="Lane K.R."/>
            <person name="Thomas B.C."/>
            <person name="Pan C."/>
            <person name="Northen T.R."/>
            <person name="Banfield J.F."/>
        </authorList>
    </citation>
    <scope>NUCLEOTIDE SEQUENCE [LARGE SCALE GENOMIC DNA]</scope>
    <source>
        <strain evidence="17">WS_10</strain>
    </source>
</reference>
<dbReference type="InterPro" id="IPR001610">
    <property type="entry name" value="PAC"/>
</dbReference>
<gene>
    <name evidence="17" type="ORF">E6K80_11310</name>
</gene>
<dbReference type="PRINTS" id="PR00344">
    <property type="entry name" value="BCTRLSENSOR"/>
</dbReference>
<feature type="transmembrane region" description="Helical" evidence="13">
    <location>
        <begin position="81"/>
        <end position="102"/>
    </location>
</feature>
<feature type="domain" description="PAC" evidence="16">
    <location>
        <begin position="319"/>
        <end position="371"/>
    </location>
</feature>
<dbReference type="EC" id="2.7.13.3" evidence="3"/>
<dbReference type="InterPro" id="IPR013767">
    <property type="entry name" value="PAS_fold"/>
</dbReference>
<evidence type="ECO:0000259" key="15">
    <source>
        <dbReference type="PROSITE" id="PS50112"/>
    </source>
</evidence>
<evidence type="ECO:0000256" key="8">
    <source>
        <dbReference type="ARBA" id="ARBA00022777"/>
    </source>
</evidence>
<feature type="domain" description="PAS" evidence="15">
    <location>
        <begin position="241"/>
        <end position="314"/>
    </location>
</feature>
<evidence type="ECO:0000256" key="7">
    <source>
        <dbReference type="ARBA" id="ARBA00022741"/>
    </source>
</evidence>
<feature type="domain" description="PAC" evidence="16">
    <location>
        <begin position="188"/>
        <end position="240"/>
    </location>
</feature>
<evidence type="ECO:0000256" key="3">
    <source>
        <dbReference type="ARBA" id="ARBA00012438"/>
    </source>
</evidence>
<evidence type="ECO:0000256" key="13">
    <source>
        <dbReference type="SAM" id="Phobius"/>
    </source>
</evidence>
<dbReference type="NCBIfam" id="TIGR00229">
    <property type="entry name" value="sensory_box"/>
    <property type="match status" value="3"/>
</dbReference>
<keyword evidence="5" id="KW-0808">Transferase</keyword>
<dbReference type="CDD" id="cd00082">
    <property type="entry name" value="HisKA"/>
    <property type="match status" value="1"/>
</dbReference>
<dbReference type="CDD" id="cd00130">
    <property type="entry name" value="PAS"/>
    <property type="match status" value="3"/>
</dbReference>
<feature type="domain" description="PAS" evidence="15">
    <location>
        <begin position="115"/>
        <end position="185"/>
    </location>
</feature>
<dbReference type="GO" id="GO:0006355">
    <property type="term" value="P:regulation of DNA-templated transcription"/>
    <property type="evidence" value="ECO:0007669"/>
    <property type="project" value="InterPro"/>
</dbReference>
<dbReference type="SUPFAM" id="SSF55874">
    <property type="entry name" value="ATPase domain of HSP90 chaperone/DNA topoisomerase II/histidine kinase"/>
    <property type="match status" value="1"/>
</dbReference>
<evidence type="ECO:0000313" key="17">
    <source>
        <dbReference type="EMBL" id="TMQ69546.1"/>
    </source>
</evidence>
<feature type="transmembrane region" description="Helical" evidence="13">
    <location>
        <begin position="13"/>
        <end position="30"/>
    </location>
</feature>
<dbReference type="SMART" id="SM00091">
    <property type="entry name" value="PAS"/>
    <property type="match status" value="2"/>
</dbReference>
<keyword evidence="7" id="KW-0547">Nucleotide-binding</keyword>
<keyword evidence="9" id="KW-0067">ATP-binding</keyword>
<dbReference type="InterPro" id="IPR036097">
    <property type="entry name" value="HisK_dim/P_sf"/>
</dbReference>
<dbReference type="InterPro" id="IPR036890">
    <property type="entry name" value="HATPase_C_sf"/>
</dbReference>
<dbReference type="InterPro" id="IPR003661">
    <property type="entry name" value="HisK_dim/P_dom"/>
</dbReference>
<dbReference type="Gene3D" id="3.30.450.20">
    <property type="entry name" value="PAS domain"/>
    <property type="match status" value="3"/>
</dbReference>
<dbReference type="AlphaFoldDB" id="A0A538U0W3"/>
<sequence>MNLPLGILRRLPVWARFVASASLVGLMMLLRWPLEPFLHGAAPYAFFYLPVLVSAWYWGLWPSMLTATISALVALYVMPPLPGALASLLPFGLTCAAMITLASSARAIRSREERANAYLAAIVQSSDDAILSMDLDGIIRSCNRACEEMFGYAESELMGRPITVLVPPDLHAQAADIVARLRRGEKVETFETVRVTKDGRVIEVALAISSVRGENGEIIGVSKTARDITEIKRAGRALAAQQEWFRVTLASIGDAVIATDAEGGVTFLNGATEQLTGWSQAEAIGRPLADVFHIVNEQTRQPVEHSTGKVLRTGLVVGIANHTLLIGKDGAEFPIADSAAPIRDDAGKILGVVLVFHDVSEQRRAQAAIAEQREWLARTLTGWNAEEAVGRPCEQVFRIVNEQTRQSVENPVKRVLDVGTIVGLANHTVLISRDGSQRPIDDSGAPIRNLDGRIVGVVLVFRDVSERRRIETERHAAAVERERLLESERLARAESDRANRVKDDFMSMVSHELRTPLNAIVGWTELLQKAPPSEEMKRRGLEVIGRNARLQAQLISDLLDVSRIVSGKLLLEFQNVDLAAVIESAIETVEMTADAKGVRIEKRLGRDRITAITAGDPARLQQAVWNLLSNAIKFTPQGGTITVELKRADDKIEISVTDTGLGIRPDLLSRIFDRFYQRDAPTTRRHGGLGLGLSRRRCRRRQARGRQRRPSSTIGCATCACWWWRTRPTRAIWSAGSWSRTARRSPPRST</sequence>
<dbReference type="PROSITE" id="PS50890">
    <property type="entry name" value="PUA"/>
    <property type="match status" value="1"/>
</dbReference>